<proteinExistence type="predicted"/>
<organism evidence="1 2">
    <name type="scientific">Colletotrichum orchidophilum</name>
    <dbReference type="NCBI Taxonomy" id="1209926"/>
    <lineage>
        <taxon>Eukaryota</taxon>
        <taxon>Fungi</taxon>
        <taxon>Dikarya</taxon>
        <taxon>Ascomycota</taxon>
        <taxon>Pezizomycotina</taxon>
        <taxon>Sordariomycetes</taxon>
        <taxon>Hypocreomycetidae</taxon>
        <taxon>Glomerellales</taxon>
        <taxon>Glomerellaceae</taxon>
        <taxon>Colletotrichum</taxon>
    </lineage>
</organism>
<dbReference type="EMBL" id="MJBS01000025">
    <property type="protein sequence ID" value="OHF00653.1"/>
    <property type="molecule type" value="Genomic_DNA"/>
</dbReference>
<evidence type="ECO:0000313" key="2">
    <source>
        <dbReference type="Proteomes" id="UP000176998"/>
    </source>
</evidence>
<comment type="caution">
    <text evidence="1">The sequence shown here is derived from an EMBL/GenBank/DDBJ whole genome shotgun (WGS) entry which is preliminary data.</text>
</comment>
<dbReference type="AlphaFoldDB" id="A0A1G4BH46"/>
<gene>
    <name evidence="1" type="ORF">CORC01_03970</name>
</gene>
<accession>A0A1G4BH46</accession>
<dbReference type="STRING" id="1209926.A0A1G4BH46"/>
<keyword evidence="2" id="KW-1185">Reference proteome</keyword>
<sequence length="170" mass="18644">MNSFYSGFNAIASDRTDKLSIPYQGAGYHFSAAPSSGTYPVPPSVSGSATEYPMFGAPQLVQANNFELESYIKIDPDELTLYYAGTQSVQIERLDVTAQPVPGADLSGNFASIRISILKGRYRLLVSHLKYGVDGNKQKAWSAWMNGVIVVLQDYYALGYSVSKAIILYY</sequence>
<name>A0A1G4BH46_9PEZI</name>
<evidence type="ECO:0000313" key="1">
    <source>
        <dbReference type="EMBL" id="OHF00653.1"/>
    </source>
</evidence>
<reference evidence="1 2" key="1">
    <citation type="submission" date="2016-09" db="EMBL/GenBank/DDBJ databases">
        <authorList>
            <person name="Capua I."/>
            <person name="De Benedictis P."/>
            <person name="Joannis T."/>
            <person name="Lombin L.H."/>
            <person name="Cattoli G."/>
        </authorList>
    </citation>
    <scope>NUCLEOTIDE SEQUENCE [LARGE SCALE GENOMIC DNA]</scope>
    <source>
        <strain evidence="1 2">IMI 309357</strain>
    </source>
</reference>
<dbReference type="GeneID" id="34557129"/>
<dbReference type="RefSeq" id="XP_022477796.1">
    <property type="nucleotide sequence ID" value="XM_022615619.1"/>
</dbReference>
<protein>
    <submittedName>
        <fullName evidence="1">Uncharacterized protein</fullName>
    </submittedName>
</protein>
<dbReference type="Proteomes" id="UP000176998">
    <property type="component" value="Unassembled WGS sequence"/>
</dbReference>